<dbReference type="InterPro" id="IPR019734">
    <property type="entry name" value="TPR_rpt"/>
</dbReference>
<evidence type="ECO:0000256" key="2">
    <source>
        <dbReference type="SAM" id="SignalP"/>
    </source>
</evidence>
<sequence>MKYILLLIIVLFTNACAEPTKTNIPRTVFDGIKYTGMVKELPLKVPRTVEEFRELEKQAQNGSVDAYFLLGKLYTDNSLKESERDYQKAIEYYSKALKLDKNHAESLYNLGIIYSFGYGVQEDQIKANDLLQRAGDSGIINGYQIIGVNYLHGLGNSPQDLEKAFHYIKINAEKGTVEKEISQEIINNWDEFLILMRYKPIPSVEKSN</sequence>
<dbReference type="InterPro" id="IPR006597">
    <property type="entry name" value="Sel1-like"/>
</dbReference>
<dbReference type="RefSeq" id="WP_036777474.1">
    <property type="nucleotide sequence ID" value="NZ_CAWLTM010000099.1"/>
</dbReference>
<accession>A0A022PLX8</accession>
<dbReference type="SMART" id="SM00028">
    <property type="entry name" value="TPR"/>
    <property type="match status" value="1"/>
</dbReference>
<proteinExistence type="predicted"/>
<dbReference type="EMBL" id="JFGV01000016">
    <property type="protein sequence ID" value="EYU15963.1"/>
    <property type="molecule type" value="Genomic_DNA"/>
</dbReference>
<dbReference type="PANTHER" id="PTHR11102">
    <property type="entry name" value="SEL-1-LIKE PROTEIN"/>
    <property type="match status" value="1"/>
</dbReference>
<keyword evidence="2" id="KW-0732">Signal</keyword>
<protein>
    <submittedName>
        <fullName evidence="3">Sel1 repeat protein</fullName>
    </submittedName>
</protein>
<keyword evidence="4" id="KW-1185">Reference proteome</keyword>
<feature type="signal peptide" evidence="2">
    <location>
        <begin position="1"/>
        <end position="17"/>
    </location>
</feature>
<name>A0A022PLX8_9GAMM</name>
<dbReference type="Gene3D" id="1.25.40.10">
    <property type="entry name" value="Tetratricopeptide repeat domain"/>
    <property type="match status" value="1"/>
</dbReference>
<dbReference type="AlphaFoldDB" id="A0A022PLX8"/>
<dbReference type="PATRIC" id="fig|1393736.3.peg.1467"/>
<dbReference type="SUPFAM" id="SSF81901">
    <property type="entry name" value="HCP-like"/>
    <property type="match status" value="1"/>
</dbReference>
<evidence type="ECO:0000256" key="1">
    <source>
        <dbReference type="PROSITE-ProRule" id="PRU00339"/>
    </source>
</evidence>
<evidence type="ECO:0000313" key="3">
    <source>
        <dbReference type="EMBL" id="EYU15963.1"/>
    </source>
</evidence>
<comment type="caution">
    <text evidence="3">The sequence shown here is derived from an EMBL/GenBank/DDBJ whole genome shotgun (WGS) entry which is preliminary data.</text>
</comment>
<dbReference type="GO" id="GO:0036503">
    <property type="term" value="P:ERAD pathway"/>
    <property type="evidence" value="ECO:0007669"/>
    <property type="project" value="TreeGrafter"/>
</dbReference>
<dbReference type="PROSITE" id="PS50005">
    <property type="entry name" value="TPR"/>
    <property type="match status" value="1"/>
</dbReference>
<dbReference type="Proteomes" id="UP000023464">
    <property type="component" value="Unassembled WGS sequence"/>
</dbReference>
<gene>
    <name evidence="3" type="ORF">BA1DRAFT_01452</name>
</gene>
<dbReference type="InterPro" id="IPR050767">
    <property type="entry name" value="Sel1_AlgK"/>
</dbReference>
<organism evidence="3 4">
    <name type="scientific">Photorhabdus aegyptia</name>
    <dbReference type="NCBI Taxonomy" id="2805098"/>
    <lineage>
        <taxon>Bacteria</taxon>
        <taxon>Pseudomonadati</taxon>
        <taxon>Pseudomonadota</taxon>
        <taxon>Gammaproteobacteria</taxon>
        <taxon>Enterobacterales</taxon>
        <taxon>Morganellaceae</taxon>
        <taxon>Photorhabdus</taxon>
    </lineage>
</organism>
<dbReference type="Pfam" id="PF13414">
    <property type="entry name" value="TPR_11"/>
    <property type="match status" value="1"/>
</dbReference>
<dbReference type="PANTHER" id="PTHR11102:SF147">
    <property type="entry name" value="SEL1L ADAPTOR SUBUNIT OF ERAD E3 UBIQUITIN LIGASE"/>
    <property type="match status" value="1"/>
</dbReference>
<dbReference type="InterPro" id="IPR011990">
    <property type="entry name" value="TPR-like_helical_dom_sf"/>
</dbReference>
<dbReference type="Pfam" id="PF08238">
    <property type="entry name" value="Sel1"/>
    <property type="match status" value="1"/>
</dbReference>
<keyword evidence="1" id="KW-0802">TPR repeat</keyword>
<dbReference type="SMART" id="SM00671">
    <property type="entry name" value="SEL1"/>
    <property type="match status" value="3"/>
</dbReference>
<feature type="repeat" description="TPR" evidence="1">
    <location>
        <begin position="70"/>
        <end position="103"/>
    </location>
</feature>
<reference evidence="3 4" key="1">
    <citation type="submission" date="2014-03" db="EMBL/GenBank/DDBJ databases">
        <title>Draft Genome of Photorhabdus luminescens BA1, an Egyptian Isolate.</title>
        <authorList>
            <person name="Ghazal S."/>
            <person name="Hurst S.G.IV."/>
            <person name="Morris K."/>
            <person name="Thomas K."/>
            <person name="Tisa L.S."/>
        </authorList>
    </citation>
    <scope>NUCLEOTIDE SEQUENCE [LARGE SCALE GENOMIC DNA]</scope>
    <source>
        <strain evidence="3 4">BA1</strain>
    </source>
</reference>
<evidence type="ECO:0000313" key="4">
    <source>
        <dbReference type="Proteomes" id="UP000023464"/>
    </source>
</evidence>
<feature type="chain" id="PRO_5001506510" evidence="2">
    <location>
        <begin position="18"/>
        <end position="208"/>
    </location>
</feature>